<proteinExistence type="predicted"/>
<dbReference type="VEuPathDB" id="FungiDB:BD410DRAFT_414183"/>
<keyword evidence="3" id="KW-1185">Reference proteome</keyword>
<dbReference type="EMBL" id="ML170159">
    <property type="protein sequence ID" value="TDL27320.1"/>
    <property type="molecule type" value="Genomic_DNA"/>
</dbReference>
<feature type="region of interest" description="Disordered" evidence="1">
    <location>
        <begin position="1"/>
        <end position="54"/>
    </location>
</feature>
<protein>
    <submittedName>
        <fullName evidence="2">Uncharacterized protein</fullName>
    </submittedName>
</protein>
<reference evidence="2 3" key="1">
    <citation type="submission" date="2018-06" db="EMBL/GenBank/DDBJ databases">
        <title>A transcriptomic atlas of mushroom development highlights an independent origin of complex multicellularity.</title>
        <authorList>
            <consortium name="DOE Joint Genome Institute"/>
            <person name="Krizsan K."/>
            <person name="Almasi E."/>
            <person name="Merenyi Z."/>
            <person name="Sahu N."/>
            <person name="Viragh M."/>
            <person name="Koszo T."/>
            <person name="Mondo S."/>
            <person name="Kiss B."/>
            <person name="Balint B."/>
            <person name="Kues U."/>
            <person name="Barry K."/>
            <person name="Hegedus J.C."/>
            <person name="Henrissat B."/>
            <person name="Johnson J."/>
            <person name="Lipzen A."/>
            <person name="Ohm R."/>
            <person name="Nagy I."/>
            <person name="Pangilinan J."/>
            <person name="Yan J."/>
            <person name="Xiong Y."/>
            <person name="Grigoriev I.V."/>
            <person name="Hibbett D.S."/>
            <person name="Nagy L.G."/>
        </authorList>
    </citation>
    <scope>NUCLEOTIDE SEQUENCE [LARGE SCALE GENOMIC DNA]</scope>
    <source>
        <strain evidence="2 3">SZMC22713</strain>
    </source>
</reference>
<dbReference type="Proteomes" id="UP000294933">
    <property type="component" value="Unassembled WGS sequence"/>
</dbReference>
<gene>
    <name evidence="2" type="ORF">BD410DRAFT_414183</name>
</gene>
<accession>A0A4Y7QK96</accession>
<feature type="compositionally biased region" description="Polar residues" evidence="1">
    <location>
        <begin position="1"/>
        <end position="12"/>
    </location>
</feature>
<evidence type="ECO:0000313" key="2">
    <source>
        <dbReference type="EMBL" id="TDL27320.1"/>
    </source>
</evidence>
<evidence type="ECO:0000256" key="1">
    <source>
        <dbReference type="SAM" id="MobiDB-lite"/>
    </source>
</evidence>
<dbReference type="AlphaFoldDB" id="A0A4Y7QK96"/>
<evidence type="ECO:0000313" key="3">
    <source>
        <dbReference type="Proteomes" id="UP000294933"/>
    </source>
</evidence>
<organism evidence="2 3">
    <name type="scientific">Rickenella mellea</name>
    <dbReference type="NCBI Taxonomy" id="50990"/>
    <lineage>
        <taxon>Eukaryota</taxon>
        <taxon>Fungi</taxon>
        <taxon>Dikarya</taxon>
        <taxon>Basidiomycota</taxon>
        <taxon>Agaricomycotina</taxon>
        <taxon>Agaricomycetes</taxon>
        <taxon>Hymenochaetales</taxon>
        <taxon>Rickenellaceae</taxon>
        <taxon>Rickenella</taxon>
    </lineage>
</organism>
<name>A0A4Y7QK96_9AGAM</name>
<sequence>MSQSSGQINRQYRQAYPSPPSFQHHAYHGEQTWPSSADCHQKHPAHSDTSIAPYSPNHNIHIKPCHIFHKHRPQLWSQGVSNYRIAQVHHTLHHQLPWPMEKYVNHLTKWHRGSNLVELVSTMVVPTIFLFFLPQHRTARRLTNGNFIERNDGRYATDWGHYGTTIC</sequence>